<dbReference type="GO" id="GO:0000781">
    <property type="term" value="C:chromosome, telomeric region"/>
    <property type="evidence" value="ECO:0007669"/>
    <property type="project" value="UniProtKB-SubCell"/>
</dbReference>
<accession>A0A9P8C573</accession>
<feature type="compositionally biased region" description="Acidic residues" evidence="14">
    <location>
        <begin position="98"/>
        <end position="112"/>
    </location>
</feature>
<keyword evidence="8" id="KW-0779">Telomere</keyword>
<evidence type="ECO:0000313" key="16">
    <source>
        <dbReference type="Proteomes" id="UP000824998"/>
    </source>
</evidence>
<dbReference type="OrthoDB" id="2288868at2759"/>
<evidence type="ECO:0000313" key="15">
    <source>
        <dbReference type="EMBL" id="KAG9233892.1"/>
    </source>
</evidence>
<keyword evidence="16" id="KW-1185">Reference proteome</keyword>
<dbReference type="InterPro" id="IPR014849">
    <property type="entry name" value="EKC/KEOPS_Gon7"/>
</dbReference>
<feature type="compositionally biased region" description="Basic and acidic residues" evidence="14">
    <location>
        <begin position="72"/>
        <end position="97"/>
    </location>
</feature>
<keyword evidence="10" id="KW-0010">Activator</keyword>
<evidence type="ECO:0000256" key="6">
    <source>
        <dbReference type="ARBA" id="ARBA00022454"/>
    </source>
</evidence>
<name>A0A9P8C573_9HELO</name>
<dbReference type="Proteomes" id="UP000824998">
    <property type="component" value="Unassembled WGS sequence"/>
</dbReference>
<dbReference type="AlphaFoldDB" id="A0A9P8C573"/>
<evidence type="ECO:0000256" key="8">
    <source>
        <dbReference type="ARBA" id="ARBA00022895"/>
    </source>
</evidence>
<reference evidence="15" key="1">
    <citation type="journal article" date="2021" name="IMA Fungus">
        <title>Genomic characterization of three marine fungi, including Emericellopsis atlantica sp. nov. with signatures of a generalist lifestyle and marine biomass degradation.</title>
        <authorList>
            <person name="Hagestad O.C."/>
            <person name="Hou L."/>
            <person name="Andersen J.H."/>
            <person name="Hansen E.H."/>
            <person name="Altermark B."/>
            <person name="Li C."/>
            <person name="Kuhnert E."/>
            <person name="Cox R.J."/>
            <person name="Crous P.W."/>
            <person name="Spatafora J.W."/>
            <person name="Lail K."/>
            <person name="Amirebrahimi M."/>
            <person name="Lipzen A."/>
            <person name="Pangilinan J."/>
            <person name="Andreopoulos W."/>
            <person name="Hayes R.D."/>
            <person name="Ng V."/>
            <person name="Grigoriev I.V."/>
            <person name="Jackson S.A."/>
            <person name="Sutton T.D.S."/>
            <person name="Dobson A.D.W."/>
            <person name="Rama T."/>
        </authorList>
    </citation>
    <scope>NUCLEOTIDE SEQUENCE</scope>
    <source>
        <strain evidence="15">TRa018bII</strain>
    </source>
</reference>
<sequence>MAPEDQPRATSNYSQAPSSFNLQASYQSPANEPFTHTQELPALASDKPGEKVTYVSALRKAAVVMQEQINKELTSRMEEDKKREGEKGTAHDAKVDEAKEEDTYGEEVVEED</sequence>
<feature type="compositionally biased region" description="Polar residues" evidence="14">
    <location>
        <begin position="8"/>
        <end position="38"/>
    </location>
</feature>
<evidence type="ECO:0000256" key="5">
    <source>
        <dbReference type="ARBA" id="ARBA00019746"/>
    </source>
</evidence>
<proteinExistence type="inferred from homology"/>
<evidence type="ECO:0000256" key="12">
    <source>
        <dbReference type="ARBA" id="ARBA00023242"/>
    </source>
</evidence>
<evidence type="ECO:0000256" key="2">
    <source>
        <dbReference type="ARBA" id="ARBA00004574"/>
    </source>
</evidence>
<evidence type="ECO:0000256" key="4">
    <source>
        <dbReference type="ARBA" id="ARBA00011534"/>
    </source>
</evidence>
<dbReference type="GO" id="GO:0008033">
    <property type="term" value="P:tRNA processing"/>
    <property type="evidence" value="ECO:0007669"/>
    <property type="project" value="UniProtKB-KW"/>
</dbReference>
<dbReference type="GO" id="GO:0005634">
    <property type="term" value="C:nucleus"/>
    <property type="evidence" value="ECO:0007669"/>
    <property type="project" value="UniProtKB-SubCell"/>
</dbReference>
<evidence type="ECO:0000256" key="3">
    <source>
        <dbReference type="ARBA" id="ARBA00008529"/>
    </source>
</evidence>
<comment type="function">
    <text evidence="13">Component of the EKC/KEOPS complex that is required for the formation of a threonylcarbamoyl group on adenosine at position 37 (t(6)A37) in tRNAs that read codons beginning with adenine. The complex is probably involved in the transfer of the threonylcarbamoyl moiety of threonylcarbamoyl-AMP (TC-AMP) to the N6 group of A37. GON7 likely plays a supporting role to the catalytic subunit KAE1 in the complex. The EKC/KEOPS complex also promotes both telomere uncapping and telomere elongation. The complex is required for efficient recruitment of transcriptional coactivators.</text>
</comment>
<feature type="region of interest" description="Disordered" evidence="14">
    <location>
        <begin position="72"/>
        <end position="112"/>
    </location>
</feature>
<evidence type="ECO:0000256" key="1">
    <source>
        <dbReference type="ARBA" id="ARBA00004123"/>
    </source>
</evidence>
<keyword evidence="7" id="KW-0819">tRNA processing</keyword>
<keyword evidence="6" id="KW-0158">Chromosome</keyword>
<keyword evidence="9" id="KW-0805">Transcription regulation</keyword>
<comment type="caution">
    <text evidence="15">The sequence shown here is derived from an EMBL/GenBank/DDBJ whole genome shotgun (WGS) entry which is preliminary data.</text>
</comment>
<keyword evidence="11" id="KW-0804">Transcription</keyword>
<comment type="subcellular location">
    <subcellularLocation>
        <location evidence="2">Chromosome</location>
        <location evidence="2">Telomere</location>
    </subcellularLocation>
    <subcellularLocation>
        <location evidence="1">Nucleus</location>
    </subcellularLocation>
</comment>
<keyword evidence="12" id="KW-0539">Nucleus</keyword>
<evidence type="ECO:0000256" key="14">
    <source>
        <dbReference type="SAM" id="MobiDB-lite"/>
    </source>
</evidence>
<evidence type="ECO:0000256" key="10">
    <source>
        <dbReference type="ARBA" id="ARBA00023159"/>
    </source>
</evidence>
<feature type="region of interest" description="Disordered" evidence="14">
    <location>
        <begin position="1"/>
        <end position="49"/>
    </location>
</feature>
<dbReference type="EMBL" id="MU251482">
    <property type="protein sequence ID" value="KAG9233892.1"/>
    <property type="molecule type" value="Genomic_DNA"/>
</dbReference>
<protein>
    <recommendedName>
        <fullName evidence="5">EKC/KEOPS complex subunit GON7</fullName>
    </recommendedName>
</protein>
<evidence type="ECO:0000256" key="7">
    <source>
        <dbReference type="ARBA" id="ARBA00022694"/>
    </source>
</evidence>
<evidence type="ECO:0000256" key="13">
    <source>
        <dbReference type="ARBA" id="ARBA00025393"/>
    </source>
</evidence>
<evidence type="ECO:0000256" key="9">
    <source>
        <dbReference type="ARBA" id="ARBA00023015"/>
    </source>
</evidence>
<comment type="similarity">
    <text evidence="3">Belongs to the GON7 family.</text>
</comment>
<evidence type="ECO:0000256" key="11">
    <source>
        <dbReference type="ARBA" id="ARBA00023163"/>
    </source>
</evidence>
<organism evidence="15 16">
    <name type="scientific">Amylocarpus encephaloides</name>
    <dbReference type="NCBI Taxonomy" id="45428"/>
    <lineage>
        <taxon>Eukaryota</taxon>
        <taxon>Fungi</taxon>
        <taxon>Dikarya</taxon>
        <taxon>Ascomycota</taxon>
        <taxon>Pezizomycotina</taxon>
        <taxon>Leotiomycetes</taxon>
        <taxon>Helotiales</taxon>
        <taxon>Helotiales incertae sedis</taxon>
        <taxon>Amylocarpus</taxon>
    </lineage>
</organism>
<comment type="subunit">
    <text evidence="4">Component of the EKC/KEOPS complex composed of at least BUD32, CGI121, GON7, KAE1 and PCC1; the whole complex dimerizes.</text>
</comment>
<gene>
    <name evidence="15" type="ORF">BJ875DRAFT_505072</name>
</gene>
<dbReference type="Pfam" id="PF08738">
    <property type="entry name" value="Gon7"/>
    <property type="match status" value="1"/>
</dbReference>